<accession>A0A6J5Z5D1</accession>
<dbReference type="AlphaFoldDB" id="A0A6J5Z5D1"/>
<dbReference type="PANTHER" id="PTHR37163">
    <property type="entry name" value="CONSERVED PROTEIN"/>
    <property type="match status" value="1"/>
</dbReference>
<name>A0A6J5Z5D1_9ZZZZ</name>
<evidence type="ECO:0000313" key="1">
    <source>
        <dbReference type="EMBL" id="CAB4337821.1"/>
    </source>
</evidence>
<dbReference type="EMBL" id="CAESAC010000093">
    <property type="protein sequence ID" value="CAB4337821.1"/>
    <property type="molecule type" value="Genomic_DNA"/>
</dbReference>
<organism evidence="1">
    <name type="scientific">freshwater metagenome</name>
    <dbReference type="NCBI Taxonomy" id="449393"/>
    <lineage>
        <taxon>unclassified sequences</taxon>
        <taxon>metagenomes</taxon>
        <taxon>ecological metagenomes</taxon>
    </lineage>
</organism>
<dbReference type="PANTHER" id="PTHR37163:SF1">
    <property type="entry name" value="DUF501 DOMAIN-CONTAINING PROTEIN"/>
    <property type="match status" value="1"/>
</dbReference>
<reference evidence="1" key="1">
    <citation type="submission" date="2020-05" db="EMBL/GenBank/DDBJ databases">
        <authorList>
            <person name="Chiriac C."/>
            <person name="Salcher M."/>
            <person name="Ghai R."/>
            <person name="Kavagutti S V."/>
        </authorList>
    </citation>
    <scope>NUCLEOTIDE SEQUENCE</scope>
</reference>
<dbReference type="InterPro" id="IPR007511">
    <property type="entry name" value="DUF501"/>
</dbReference>
<protein>
    <submittedName>
        <fullName evidence="1">Unannotated protein</fullName>
    </submittedName>
</protein>
<dbReference type="Pfam" id="PF04417">
    <property type="entry name" value="DUF501"/>
    <property type="match status" value="1"/>
</dbReference>
<sequence length="185" mass="20085">MVNPGNEFKREEPTQSDLEIVQAQLGRTPRDVSAIAHRCPCGAPDVVETPPRLADGTPFPTFYYATCPKLTGAISTLESSGIMAKMNERLMTDPELAGKYQAAHIDYEAARCAVARELNIEVPEIEGVTAGGMPDRVKCLHSLVAHSLAAGVGVNPLGDEALEELSQWWQNKPCSVIDNLIERNN</sequence>
<proteinExistence type="predicted"/>
<gene>
    <name evidence="1" type="ORF">UFOPK4028_00668</name>
</gene>